<dbReference type="PIRSF" id="PIRSF003230">
    <property type="entry name" value="YbgC"/>
    <property type="match status" value="1"/>
</dbReference>
<reference evidence="4" key="1">
    <citation type="journal article" date="2019" name="Int. J. Syst. Evol. Microbiol.">
        <title>The Global Catalogue of Microorganisms (GCM) 10K type strain sequencing project: providing services to taxonomists for standard genome sequencing and annotation.</title>
        <authorList>
            <consortium name="The Broad Institute Genomics Platform"/>
            <consortium name="The Broad Institute Genome Sequencing Center for Infectious Disease"/>
            <person name="Wu L."/>
            <person name="Ma J."/>
        </authorList>
    </citation>
    <scope>NUCLEOTIDE SEQUENCE [LARGE SCALE GENOMIC DNA]</scope>
    <source>
        <strain evidence="4">CGMCC 1.10131</strain>
    </source>
</reference>
<dbReference type="InterPro" id="IPR006684">
    <property type="entry name" value="YbgC/YbaW"/>
</dbReference>
<dbReference type="CDD" id="cd00586">
    <property type="entry name" value="4HBT"/>
    <property type="match status" value="1"/>
</dbReference>
<dbReference type="PANTHER" id="PTHR31793">
    <property type="entry name" value="4-HYDROXYBENZOYL-COA THIOESTERASE FAMILY MEMBER"/>
    <property type="match status" value="1"/>
</dbReference>
<dbReference type="RefSeq" id="WP_055734179.1">
    <property type="nucleotide sequence ID" value="NZ_BMDY01000012.1"/>
</dbReference>
<evidence type="ECO:0000313" key="3">
    <source>
        <dbReference type="EMBL" id="GGB07936.1"/>
    </source>
</evidence>
<dbReference type="PANTHER" id="PTHR31793:SF27">
    <property type="entry name" value="NOVEL THIOESTERASE SUPERFAMILY DOMAIN AND SAPOSIN A-TYPE DOMAIN CONTAINING PROTEIN (0610012H03RIK)"/>
    <property type="match status" value="1"/>
</dbReference>
<evidence type="ECO:0000256" key="1">
    <source>
        <dbReference type="ARBA" id="ARBA00005953"/>
    </source>
</evidence>
<dbReference type="Gene3D" id="3.10.129.10">
    <property type="entry name" value="Hotdog Thioesterase"/>
    <property type="match status" value="1"/>
</dbReference>
<evidence type="ECO:0000313" key="4">
    <source>
        <dbReference type="Proteomes" id="UP000651977"/>
    </source>
</evidence>
<comment type="similarity">
    <text evidence="1">Belongs to the 4-hydroxybenzoyl-CoA thioesterase family.</text>
</comment>
<evidence type="ECO:0000256" key="2">
    <source>
        <dbReference type="ARBA" id="ARBA00022801"/>
    </source>
</evidence>
<sequence>MKSLLSVEVELTVPFHDADPMGVTWHGNYLRYFEVARCALLDKLQYNYRQMEQSGYVWPIVDTRLKYVKTSTFEQVLLVEAHLTEYENRLKIEYRILDKDTKLVITKGYTIQVAVDKQNQEMCFVSPKALTARVAELGICLED</sequence>
<dbReference type="InterPro" id="IPR029069">
    <property type="entry name" value="HotDog_dom_sf"/>
</dbReference>
<keyword evidence="2" id="KW-0378">Hydrolase</keyword>
<gene>
    <name evidence="3" type="ORF">GCM10007414_21650</name>
</gene>
<dbReference type="Pfam" id="PF13279">
    <property type="entry name" value="4HBT_2"/>
    <property type="match status" value="1"/>
</dbReference>
<protein>
    <submittedName>
        <fullName evidence="3">Thioesterase</fullName>
    </submittedName>
</protein>
<dbReference type="InterPro" id="IPR050563">
    <property type="entry name" value="4-hydroxybenzoyl-CoA_TE"/>
</dbReference>
<proteinExistence type="inferred from homology"/>
<accession>A0ABQ1I3I5</accession>
<dbReference type="EMBL" id="BMDY01000012">
    <property type="protein sequence ID" value="GGB07936.1"/>
    <property type="molecule type" value="Genomic_DNA"/>
</dbReference>
<dbReference type="Proteomes" id="UP000651977">
    <property type="component" value="Unassembled WGS sequence"/>
</dbReference>
<organism evidence="3 4">
    <name type="scientific">Agarivorans gilvus</name>
    <dbReference type="NCBI Taxonomy" id="680279"/>
    <lineage>
        <taxon>Bacteria</taxon>
        <taxon>Pseudomonadati</taxon>
        <taxon>Pseudomonadota</taxon>
        <taxon>Gammaproteobacteria</taxon>
        <taxon>Alteromonadales</taxon>
        <taxon>Alteromonadaceae</taxon>
        <taxon>Agarivorans</taxon>
    </lineage>
</organism>
<dbReference type="SUPFAM" id="SSF54637">
    <property type="entry name" value="Thioesterase/thiol ester dehydrase-isomerase"/>
    <property type="match status" value="1"/>
</dbReference>
<comment type="caution">
    <text evidence="3">The sequence shown here is derived from an EMBL/GenBank/DDBJ whole genome shotgun (WGS) entry which is preliminary data.</text>
</comment>
<name>A0ABQ1I3I5_9ALTE</name>
<keyword evidence="4" id="KW-1185">Reference proteome</keyword>